<proteinExistence type="predicted"/>
<dbReference type="OrthoDB" id="1732437at2759"/>
<accession>A0A8X7PG17</accession>
<dbReference type="InterPro" id="IPR002156">
    <property type="entry name" value="RNaseH_domain"/>
</dbReference>
<evidence type="ECO:0000313" key="3">
    <source>
        <dbReference type="Proteomes" id="UP000886595"/>
    </source>
</evidence>
<feature type="domain" description="RNase H type-1" evidence="1">
    <location>
        <begin position="219"/>
        <end position="268"/>
    </location>
</feature>
<gene>
    <name evidence="2" type="ORF">Bca52824_080433</name>
</gene>
<dbReference type="GO" id="GO:0003676">
    <property type="term" value="F:nucleic acid binding"/>
    <property type="evidence" value="ECO:0007669"/>
    <property type="project" value="InterPro"/>
</dbReference>
<dbReference type="AlphaFoldDB" id="A0A8X7PG17"/>
<dbReference type="PANTHER" id="PTHR33116:SF86">
    <property type="entry name" value="REVERSE TRANSCRIPTASE DOMAIN-CONTAINING PROTEIN"/>
    <property type="match status" value="1"/>
</dbReference>
<organism evidence="2 3">
    <name type="scientific">Brassica carinata</name>
    <name type="common">Ethiopian mustard</name>
    <name type="synonym">Abyssinian cabbage</name>
    <dbReference type="NCBI Taxonomy" id="52824"/>
    <lineage>
        <taxon>Eukaryota</taxon>
        <taxon>Viridiplantae</taxon>
        <taxon>Streptophyta</taxon>
        <taxon>Embryophyta</taxon>
        <taxon>Tracheophyta</taxon>
        <taxon>Spermatophyta</taxon>
        <taxon>Magnoliopsida</taxon>
        <taxon>eudicotyledons</taxon>
        <taxon>Gunneridae</taxon>
        <taxon>Pentapetalae</taxon>
        <taxon>rosids</taxon>
        <taxon>malvids</taxon>
        <taxon>Brassicales</taxon>
        <taxon>Brassicaceae</taxon>
        <taxon>Brassiceae</taxon>
        <taxon>Brassica</taxon>
    </lineage>
</organism>
<comment type="caution">
    <text evidence="2">The sequence shown here is derived from an EMBL/GenBank/DDBJ whole genome shotgun (WGS) entry which is preliminary data.</text>
</comment>
<dbReference type="PANTHER" id="PTHR33116">
    <property type="entry name" value="REVERSE TRANSCRIPTASE ZINC-BINDING DOMAIN-CONTAINING PROTEIN-RELATED-RELATED"/>
    <property type="match status" value="1"/>
</dbReference>
<sequence length="270" mass="30341">MKLARNCPTVSHLLIADVRDAQCMALILQRYEQVSDQKVNLEKSSVVFGMKIDHSVRDHIKNILKIHKIGGGGKYLGLPEQMGRDKVSEFEGVVSQVKAQIQPWYNQFLSPAGKETLIKSVLQAKPMYPMSCFLLPKTTVLIADGKDTSVWFDNWVPTLPQRKIGNITGPENLKVSDLIIQSSRSWNIPLLESLFSQEDMEMIKGITLSKYAIRDNYKNGELFSGMGWIIRDHQGKFVLAGGAKIKGIRSSLEGEASCFLYVLQQIWLKG</sequence>
<dbReference type="GO" id="GO:0004523">
    <property type="term" value="F:RNA-DNA hybrid ribonuclease activity"/>
    <property type="evidence" value="ECO:0007669"/>
    <property type="project" value="InterPro"/>
</dbReference>
<keyword evidence="3" id="KW-1185">Reference proteome</keyword>
<dbReference type="EMBL" id="JAAMPC010000016">
    <property type="protein sequence ID" value="KAG2250297.1"/>
    <property type="molecule type" value="Genomic_DNA"/>
</dbReference>
<protein>
    <recommendedName>
        <fullName evidence="1">RNase H type-1 domain-containing protein</fullName>
    </recommendedName>
</protein>
<reference evidence="2 3" key="1">
    <citation type="submission" date="2020-02" db="EMBL/GenBank/DDBJ databases">
        <authorList>
            <person name="Ma Q."/>
            <person name="Huang Y."/>
            <person name="Song X."/>
            <person name="Pei D."/>
        </authorList>
    </citation>
    <scope>NUCLEOTIDE SEQUENCE [LARGE SCALE GENOMIC DNA]</scope>
    <source>
        <strain evidence="2">Sxm20200214</strain>
        <tissue evidence="2">Leaf</tissue>
    </source>
</reference>
<name>A0A8X7PG17_BRACI</name>
<evidence type="ECO:0000313" key="2">
    <source>
        <dbReference type="EMBL" id="KAG2250297.1"/>
    </source>
</evidence>
<evidence type="ECO:0000259" key="1">
    <source>
        <dbReference type="Pfam" id="PF13456"/>
    </source>
</evidence>
<dbReference type="Proteomes" id="UP000886595">
    <property type="component" value="Unassembled WGS sequence"/>
</dbReference>
<dbReference type="Pfam" id="PF13456">
    <property type="entry name" value="RVT_3"/>
    <property type="match status" value="1"/>
</dbReference>